<accession>A0A1U7Z664</accession>
<keyword evidence="4" id="KW-1133">Transmembrane helix</keyword>
<dbReference type="GO" id="GO:0015179">
    <property type="term" value="F:L-amino acid transmembrane transporter activity"/>
    <property type="evidence" value="ECO:0000318"/>
    <property type="project" value="GO_Central"/>
</dbReference>
<keyword evidence="5" id="KW-0472">Membrane</keyword>
<reference evidence="7" key="1">
    <citation type="submission" date="2025-08" db="UniProtKB">
        <authorList>
            <consortium name="RefSeq"/>
        </authorList>
    </citation>
    <scope>IDENTIFICATION</scope>
</reference>
<dbReference type="GO" id="GO:0003333">
    <property type="term" value="P:amino acid transmembrane transport"/>
    <property type="evidence" value="ECO:0000318"/>
    <property type="project" value="GO_Central"/>
</dbReference>
<gene>
    <name evidence="7" type="primary">LOC104590790</name>
</gene>
<evidence type="ECO:0000256" key="2">
    <source>
        <dbReference type="ARBA" id="ARBA00022692"/>
    </source>
</evidence>
<name>A0A1U7Z664_NELNU</name>
<evidence type="ECO:0000256" key="3">
    <source>
        <dbReference type="ARBA" id="ARBA00022970"/>
    </source>
</evidence>
<dbReference type="AlphaFoldDB" id="A0A1U7Z664"/>
<dbReference type="OMA" id="ICISQRG"/>
<keyword evidence="2" id="KW-0812">Transmembrane</keyword>
<dbReference type="GO" id="GO:0005774">
    <property type="term" value="C:vacuolar membrane"/>
    <property type="evidence" value="ECO:0000318"/>
    <property type="project" value="GO_Central"/>
</dbReference>
<dbReference type="eggNOG" id="KOG1304">
    <property type="taxonomic scope" value="Eukaryota"/>
</dbReference>
<dbReference type="PANTHER" id="PTHR22950">
    <property type="entry name" value="AMINO ACID TRANSPORTER"/>
    <property type="match status" value="1"/>
</dbReference>
<sequence>MARIKCVKGQVIAIQLVQCRDRLASEEVHTYGDLRFKAFGMIGRYLTKFLICISQRGASVGYLVFISQNMSSIVGTHTLTLSSYIFLLVPVEIALSTLSPFTIFVDICNVLVMAVVVKEDLQLFDYFSKRGDYKRWRVAVCRRGGGVFVSRVLE</sequence>
<comment type="subcellular location">
    <subcellularLocation>
        <location evidence="1">Membrane</location>
        <topology evidence="1">Multi-pass membrane protein</topology>
    </subcellularLocation>
</comment>
<dbReference type="KEGG" id="nnu:104590790"/>
<keyword evidence="3" id="KW-0029">Amino-acid transport</keyword>
<dbReference type="GeneID" id="104590790"/>
<evidence type="ECO:0000313" key="7">
    <source>
        <dbReference type="RefSeq" id="XP_010247838.1"/>
    </source>
</evidence>
<evidence type="ECO:0000256" key="5">
    <source>
        <dbReference type="ARBA" id="ARBA00023136"/>
    </source>
</evidence>
<organism evidence="6 7">
    <name type="scientific">Nelumbo nucifera</name>
    <name type="common">Sacred lotus</name>
    <dbReference type="NCBI Taxonomy" id="4432"/>
    <lineage>
        <taxon>Eukaryota</taxon>
        <taxon>Viridiplantae</taxon>
        <taxon>Streptophyta</taxon>
        <taxon>Embryophyta</taxon>
        <taxon>Tracheophyta</taxon>
        <taxon>Spermatophyta</taxon>
        <taxon>Magnoliopsida</taxon>
        <taxon>Proteales</taxon>
        <taxon>Nelumbonaceae</taxon>
        <taxon>Nelumbo</taxon>
    </lineage>
</organism>
<evidence type="ECO:0000256" key="1">
    <source>
        <dbReference type="ARBA" id="ARBA00004141"/>
    </source>
</evidence>
<proteinExistence type="predicted"/>
<evidence type="ECO:0000256" key="4">
    <source>
        <dbReference type="ARBA" id="ARBA00022989"/>
    </source>
</evidence>
<protein>
    <submittedName>
        <fullName evidence="7">Amino acid transporter ANT1-like</fullName>
    </submittedName>
</protein>
<dbReference type="RefSeq" id="XP_010247838.1">
    <property type="nucleotide sequence ID" value="XM_010249536.2"/>
</dbReference>
<dbReference type="OrthoDB" id="1684102at2759"/>
<keyword evidence="6" id="KW-1185">Reference proteome</keyword>
<evidence type="ECO:0000313" key="6">
    <source>
        <dbReference type="Proteomes" id="UP000189703"/>
    </source>
</evidence>
<dbReference type="Pfam" id="PF01490">
    <property type="entry name" value="Aa_trans"/>
    <property type="match status" value="1"/>
</dbReference>
<keyword evidence="3" id="KW-0813">Transport</keyword>
<dbReference type="InterPro" id="IPR013057">
    <property type="entry name" value="AA_transpt_TM"/>
</dbReference>
<dbReference type="PANTHER" id="PTHR22950:SF349">
    <property type="entry name" value="AMINO ACID TRANSPORTER TRANSMEMBRANE DOMAIN-CONTAINING PROTEIN"/>
    <property type="match status" value="1"/>
</dbReference>
<dbReference type="Proteomes" id="UP000189703">
    <property type="component" value="Unplaced"/>
</dbReference>